<gene>
    <name evidence="2" type="ORF">DXG03_001785</name>
</gene>
<evidence type="ECO:0000313" key="2">
    <source>
        <dbReference type="EMBL" id="KAG5643006.1"/>
    </source>
</evidence>
<feature type="compositionally biased region" description="Polar residues" evidence="1">
    <location>
        <begin position="1"/>
        <end position="16"/>
    </location>
</feature>
<reference evidence="2" key="2">
    <citation type="submission" date="2021-10" db="EMBL/GenBank/DDBJ databases">
        <title>Phylogenomics reveals ancestral predisposition of the termite-cultivated fungus Termitomyces towards a domesticated lifestyle.</title>
        <authorList>
            <person name="Auxier B."/>
            <person name="Grum-Grzhimaylo A."/>
            <person name="Cardenas M.E."/>
            <person name="Lodge J.D."/>
            <person name="Laessoe T."/>
            <person name="Pedersen O."/>
            <person name="Smith M.E."/>
            <person name="Kuyper T.W."/>
            <person name="Franco-Molano E.A."/>
            <person name="Baroni T.J."/>
            <person name="Aanen D.K."/>
        </authorList>
    </citation>
    <scope>NUCLEOTIDE SEQUENCE</scope>
    <source>
        <strain evidence="2">AP01</strain>
        <tissue evidence="2">Mycelium</tissue>
    </source>
</reference>
<proteinExistence type="predicted"/>
<dbReference type="OrthoDB" id="3205170at2759"/>
<dbReference type="AlphaFoldDB" id="A0A9P7KCM7"/>
<comment type="caution">
    <text evidence="2">The sequence shown here is derived from an EMBL/GenBank/DDBJ whole genome shotgun (WGS) entry which is preliminary data.</text>
</comment>
<name>A0A9P7KCM7_9AGAR</name>
<feature type="compositionally biased region" description="Acidic residues" evidence="1">
    <location>
        <begin position="25"/>
        <end position="35"/>
    </location>
</feature>
<keyword evidence="3" id="KW-1185">Reference proteome</keyword>
<evidence type="ECO:0000313" key="3">
    <source>
        <dbReference type="Proteomes" id="UP000775547"/>
    </source>
</evidence>
<organism evidence="2 3">
    <name type="scientific">Asterophora parasitica</name>
    <dbReference type="NCBI Taxonomy" id="117018"/>
    <lineage>
        <taxon>Eukaryota</taxon>
        <taxon>Fungi</taxon>
        <taxon>Dikarya</taxon>
        <taxon>Basidiomycota</taxon>
        <taxon>Agaricomycotina</taxon>
        <taxon>Agaricomycetes</taxon>
        <taxon>Agaricomycetidae</taxon>
        <taxon>Agaricales</taxon>
        <taxon>Tricholomatineae</taxon>
        <taxon>Lyophyllaceae</taxon>
        <taxon>Asterophora</taxon>
    </lineage>
</organism>
<sequence length="142" mass="15804">MPRSVKASSRGAQTIRTPLRAVSPEEAELWSDGDSDSTLAELQPTDIDESWEYTFHPHDTVWVRTVGGNWHIGRVSGLTTRKGKTRQKEGLFYPVLFNKDKIRKYFAPLNGDIKPNNHHIRNLLKEAGVLADSGSESEGGSS</sequence>
<accession>A0A9P7KCM7</accession>
<dbReference type="Proteomes" id="UP000775547">
    <property type="component" value="Unassembled WGS sequence"/>
</dbReference>
<evidence type="ECO:0000256" key="1">
    <source>
        <dbReference type="SAM" id="MobiDB-lite"/>
    </source>
</evidence>
<feature type="region of interest" description="Disordered" evidence="1">
    <location>
        <begin position="1"/>
        <end position="39"/>
    </location>
</feature>
<dbReference type="EMBL" id="JABCKV010000141">
    <property type="protein sequence ID" value="KAG5643006.1"/>
    <property type="molecule type" value="Genomic_DNA"/>
</dbReference>
<protein>
    <submittedName>
        <fullName evidence="2">Uncharacterized protein</fullName>
    </submittedName>
</protein>
<reference evidence="2" key="1">
    <citation type="submission" date="2020-07" db="EMBL/GenBank/DDBJ databases">
        <authorList>
            <person name="Nieuwenhuis M."/>
            <person name="Van De Peppel L.J.J."/>
        </authorList>
    </citation>
    <scope>NUCLEOTIDE SEQUENCE</scope>
    <source>
        <strain evidence="2">AP01</strain>
        <tissue evidence="2">Mycelium</tissue>
    </source>
</reference>